<dbReference type="PANTHER" id="PTHR43214">
    <property type="entry name" value="TWO-COMPONENT RESPONSE REGULATOR"/>
    <property type="match status" value="1"/>
</dbReference>
<dbReference type="CDD" id="cd17535">
    <property type="entry name" value="REC_NarL-like"/>
    <property type="match status" value="1"/>
</dbReference>
<dbReference type="InterPro" id="IPR039420">
    <property type="entry name" value="WalR-like"/>
</dbReference>
<dbReference type="Gene3D" id="3.40.50.2300">
    <property type="match status" value="1"/>
</dbReference>
<organism evidence="7 8">
    <name type="scientific">Demequina litorisediminis</name>
    <dbReference type="NCBI Taxonomy" id="1849022"/>
    <lineage>
        <taxon>Bacteria</taxon>
        <taxon>Bacillati</taxon>
        <taxon>Actinomycetota</taxon>
        <taxon>Actinomycetes</taxon>
        <taxon>Micrococcales</taxon>
        <taxon>Demequinaceae</taxon>
        <taxon>Demequina</taxon>
    </lineage>
</organism>
<sequence>MGQAGDGREAIAQARLTAPDVIVMDIRMPEMDGIEATARIVGDRQIEGSRILVLTTFETDEYVVEALRAGASGFLGKDAEPADLIRAIRTVAAGDEPALADRNSRADRPCGWPFDSRSPLDPRNGTPHGP</sequence>
<evidence type="ECO:0000256" key="3">
    <source>
        <dbReference type="ARBA" id="ARBA00023163"/>
    </source>
</evidence>
<evidence type="ECO:0000313" key="7">
    <source>
        <dbReference type="EMBL" id="GMA34448.1"/>
    </source>
</evidence>
<reference evidence="8" key="1">
    <citation type="journal article" date="2019" name="Int. J. Syst. Evol. Microbiol.">
        <title>The Global Catalogue of Microorganisms (GCM) 10K type strain sequencing project: providing services to taxonomists for standard genome sequencing and annotation.</title>
        <authorList>
            <consortium name="The Broad Institute Genomics Platform"/>
            <consortium name="The Broad Institute Genome Sequencing Center for Infectious Disease"/>
            <person name="Wu L."/>
            <person name="Ma J."/>
        </authorList>
    </citation>
    <scope>NUCLEOTIDE SEQUENCE [LARGE SCALE GENOMIC DNA]</scope>
    <source>
        <strain evidence="8">NBRC 112299</strain>
    </source>
</reference>
<dbReference type="Pfam" id="PF00072">
    <property type="entry name" value="Response_reg"/>
    <property type="match status" value="1"/>
</dbReference>
<protein>
    <recommendedName>
        <fullName evidence="6">Response regulatory domain-containing protein</fullName>
    </recommendedName>
</protein>
<keyword evidence="3" id="KW-0804">Transcription</keyword>
<dbReference type="SMART" id="SM00448">
    <property type="entry name" value="REC"/>
    <property type="match status" value="1"/>
</dbReference>
<evidence type="ECO:0000256" key="2">
    <source>
        <dbReference type="ARBA" id="ARBA00023125"/>
    </source>
</evidence>
<dbReference type="PROSITE" id="PS50110">
    <property type="entry name" value="RESPONSE_REGULATORY"/>
    <property type="match status" value="1"/>
</dbReference>
<dbReference type="Proteomes" id="UP001157125">
    <property type="component" value="Unassembled WGS sequence"/>
</dbReference>
<accession>A0ABQ6I9B5</accession>
<evidence type="ECO:0000259" key="6">
    <source>
        <dbReference type="PROSITE" id="PS50110"/>
    </source>
</evidence>
<evidence type="ECO:0000256" key="4">
    <source>
        <dbReference type="PROSITE-ProRule" id="PRU00169"/>
    </source>
</evidence>
<feature type="domain" description="Response regulatory" evidence="6">
    <location>
        <begin position="1"/>
        <end position="92"/>
    </location>
</feature>
<evidence type="ECO:0000256" key="1">
    <source>
        <dbReference type="ARBA" id="ARBA00023015"/>
    </source>
</evidence>
<dbReference type="InterPro" id="IPR058245">
    <property type="entry name" value="NreC/VraR/RcsB-like_REC"/>
</dbReference>
<proteinExistence type="predicted"/>
<dbReference type="EMBL" id="BSUN01000001">
    <property type="protein sequence ID" value="GMA34448.1"/>
    <property type="molecule type" value="Genomic_DNA"/>
</dbReference>
<evidence type="ECO:0000313" key="8">
    <source>
        <dbReference type="Proteomes" id="UP001157125"/>
    </source>
</evidence>
<dbReference type="SUPFAM" id="SSF52172">
    <property type="entry name" value="CheY-like"/>
    <property type="match status" value="1"/>
</dbReference>
<dbReference type="InterPro" id="IPR011006">
    <property type="entry name" value="CheY-like_superfamily"/>
</dbReference>
<keyword evidence="2" id="KW-0238">DNA-binding</keyword>
<evidence type="ECO:0000256" key="5">
    <source>
        <dbReference type="SAM" id="MobiDB-lite"/>
    </source>
</evidence>
<keyword evidence="4" id="KW-0597">Phosphoprotein</keyword>
<dbReference type="PANTHER" id="PTHR43214:SF24">
    <property type="entry name" value="TRANSCRIPTIONAL REGULATORY PROTEIN NARL-RELATED"/>
    <property type="match status" value="1"/>
</dbReference>
<feature type="region of interest" description="Disordered" evidence="5">
    <location>
        <begin position="96"/>
        <end position="130"/>
    </location>
</feature>
<keyword evidence="1" id="KW-0805">Transcription regulation</keyword>
<dbReference type="InterPro" id="IPR001789">
    <property type="entry name" value="Sig_transdc_resp-reg_receiver"/>
</dbReference>
<gene>
    <name evidence="7" type="ORF">GCM10025876_06520</name>
</gene>
<feature type="modified residue" description="4-aspartylphosphate" evidence="4">
    <location>
        <position position="25"/>
    </location>
</feature>
<comment type="caution">
    <text evidence="7">The sequence shown here is derived from an EMBL/GenBank/DDBJ whole genome shotgun (WGS) entry which is preliminary data.</text>
</comment>
<keyword evidence="8" id="KW-1185">Reference proteome</keyword>
<name>A0ABQ6I9B5_9MICO</name>